<protein>
    <submittedName>
        <fullName evidence="1">Uncharacterized protein</fullName>
    </submittedName>
</protein>
<proteinExistence type="predicted"/>
<dbReference type="Proteomes" id="UP001153076">
    <property type="component" value="Unassembled WGS sequence"/>
</dbReference>
<comment type="caution">
    <text evidence="1">The sequence shown here is derived from an EMBL/GenBank/DDBJ whole genome shotgun (WGS) entry which is preliminary data.</text>
</comment>
<keyword evidence="2" id="KW-1185">Reference proteome</keyword>
<reference evidence="1" key="1">
    <citation type="submission" date="2022-04" db="EMBL/GenBank/DDBJ databases">
        <title>Carnegiea gigantea Genome sequencing and assembly v2.</title>
        <authorList>
            <person name="Copetti D."/>
            <person name="Sanderson M.J."/>
            <person name="Burquez A."/>
            <person name="Wojciechowski M.F."/>
        </authorList>
    </citation>
    <scope>NUCLEOTIDE SEQUENCE</scope>
    <source>
        <strain evidence="1">SGP5-SGP5p</strain>
        <tissue evidence="1">Aerial part</tissue>
    </source>
</reference>
<evidence type="ECO:0000313" key="1">
    <source>
        <dbReference type="EMBL" id="KAJ8432669.1"/>
    </source>
</evidence>
<sequence>MCIYEMVFVFQNTLVRHIDDDSLDHLPIMLKSNPCRARSQRYAKKFNFENMWVLDPSRRETIQNGGQAICKVKLSITFWVKLRGMQRNLLFATKSHFAMWDTNYIHCTLKEIRECRQKEEIMWWQWAMADFRKYGNLNTRASMRRAQNSISKIQDVDGITHLGPEAIEQIVVNYFSLLFSKDDDLRIEISCHWLSRPSSLRVMTYKLEASNLTLVSDLIYSRQGQRREEIIRAAFFPCDVAMILSIPLSCFFAKE</sequence>
<organism evidence="1 2">
    <name type="scientific">Carnegiea gigantea</name>
    <dbReference type="NCBI Taxonomy" id="171969"/>
    <lineage>
        <taxon>Eukaryota</taxon>
        <taxon>Viridiplantae</taxon>
        <taxon>Streptophyta</taxon>
        <taxon>Embryophyta</taxon>
        <taxon>Tracheophyta</taxon>
        <taxon>Spermatophyta</taxon>
        <taxon>Magnoliopsida</taxon>
        <taxon>eudicotyledons</taxon>
        <taxon>Gunneridae</taxon>
        <taxon>Pentapetalae</taxon>
        <taxon>Caryophyllales</taxon>
        <taxon>Cactineae</taxon>
        <taxon>Cactaceae</taxon>
        <taxon>Cactoideae</taxon>
        <taxon>Echinocereeae</taxon>
        <taxon>Carnegiea</taxon>
    </lineage>
</organism>
<name>A0A9Q1JXB2_9CARY</name>
<accession>A0A9Q1JXB2</accession>
<dbReference type="EMBL" id="JAKOGI010000593">
    <property type="protein sequence ID" value="KAJ8432669.1"/>
    <property type="molecule type" value="Genomic_DNA"/>
</dbReference>
<gene>
    <name evidence="1" type="ORF">Cgig2_002056</name>
</gene>
<evidence type="ECO:0000313" key="2">
    <source>
        <dbReference type="Proteomes" id="UP001153076"/>
    </source>
</evidence>
<dbReference type="OrthoDB" id="1935089at2759"/>
<dbReference type="AlphaFoldDB" id="A0A9Q1JXB2"/>